<evidence type="ECO:0000256" key="1">
    <source>
        <dbReference type="ARBA" id="ARBA00008792"/>
    </source>
</evidence>
<dbReference type="Gene3D" id="1.20.120.1080">
    <property type="match status" value="1"/>
</dbReference>
<dbReference type="PANTHER" id="PTHR18934:SF99">
    <property type="entry name" value="ATP-DEPENDENT RNA HELICASE DHX37-RELATED"/>
    <property type="match status" value="1"/>
</dbReference>
<dbReference type="PANTHER" id="PTHR18934">
    <property type="entry name" value="ATP-DEPENDENT RNA HELICASE"/>
    <property type="match status" value="1"/>
</dbReference>
<keyword evidence="6" id="KW-0067">ATP-binding</keyword>
<feature type="domain" description="Helicase ATP-binding" evidence="9">
    <location>
        <begin position="78"/>
        <end position="241"/>
    </location>
</feature>
<dbReference type="GO" id="GO:0003724">
    <property type="term" value="F:RNA helicase activity"/>
    <property type="evidence" value="ECO:0007669"/>
    <property type="project" value="UniProtKB-EC"/>
</dbReference>
<dbReference type="SMART" id="SM00490">
    <property type="entry name" value="HELICc"/>
    <property type="match status" value="1"/>
</dbReference>
<dbReference type="CDD" id="cd17989">
    <property type="entry name" value="DEXHc_HrpA"/>
    <property type="match status" value="1"/>
</dbReference>
<dbReference type="GeneID" id="93376518"/>
<dbReference type="PROSITE" id="PS51192">
    <property type="entry name" value="HELICASE_ATP_BIND_1"/>
    <property type="match status" value="1"/>
</dbReference>
<dbReference type="FunFam" id="3.40.50.300:FF:000575">
    <property type="entry name" value="ATP-dependent helicase hrpA"/>
    <property type="match status" value="1"/>
</dbReference>
<dbReference type="InterPro" id="IPR024590">
    <property type="entry name" value="HrpA_C"/>
</dbReference>
<dbReference type="RefSeq" id="WP_071344365.1">
    <property type="nucleotide sequence ID" value="NZ_BAAARX010000002.1"/>
</dbReference>
<dbReference type="InterPro" id="IPR010222">
    <property type="entry name" value="RNA_helicase_HrpA"/>
</dbReference>
<proteinExistence type="inferred from homology"/>
<evidence type="ECO:0000313" key="12">
    <source>
        <dbReference type="Proteomes" id="UP000180166"/>
    </source>
</evidence>
<dbReference type="InterPro" id="IPR003593">
    <property type="entry name" value="AAA+_ATPase"/>
</dbReference>
<dbReference type="Gene3D" id="3.40.50.300">
    <property type="entry name" value="P-loop containing nucleotide triphosphate hydrolases"/>
    <property type="match status" value="2"/>
</dbReference>
<evidence type="ECO:0000256" key="2">
    <source>
        <dbReference type="ARBA" id="ARBA00012552"/>
    </source>
</evidence>
<dbReference type="KEGG" id="nsr:NS506_06015"/>
<dbReference type="Pfam" id="PF11898">
    <property type="entry name" value="DUF3418"/>
    <property type="match status" value="1"/>
</dbReference>
<dbReference type="EC" id="3.6.4.13" evidence="2"/>
<evidence type="ECO:0000256" key="8">
    <source>
        <dbReference type="SAM" id="MobiDB-lite"/>
    </source>
</evidence>
<keyword evidence="3" id="KW-0547">Nucleotide-binding</keyword>
<dbReference type="Pfam" id="PF00271">
    <property type="entry name" value="Helicase_C"/>
    <property type="match status" value="1"/>
</dbReference>
<feature type="region of interest" description="Disordered" evidence="8">
    <location>
        <begin position="632"/>
        <end position="757"/>
    </location>
</feature>
<dbReference type="Pfam" id="PF21010">
    <property type="entry name" value="HA2_C"/>
    <property type="match status" value="1"/>
</dbReference>
<dbReference type="CDD" id="cd18791">
    <property type="entry name" value="SF2_C_RHA"/>
    <property type="match status" value="1"/>
</dbReference>
<organism evidence="11 12">
    <name type="scientific">Nocardia seriolae</name>
    <dbReference type="NCBI Taxonomy" id="37332"/>
    <lineage>
        <taxon>Bacteria</taxon>
        <taxon>Bacillati</taxon>
        <taxon>Actinomycetota</taxon>
        <taxon>Actinomycetes</taxon>
        <taxon>Mycobacteriales</taxon>
        <taxon>Nocardiaceae</taxon>
        <taxon>Nocardia</taxon>
    </lineage>
</organism>
<dbReference type="InterPro" id="IPR007502">
    <property type="entry name" value="Helicase-assoc_dom"/>
</dbReference>
<protein>
    <recommendedName>
        <fullName evidence="2">RNA helicase</fullName>
        <ecNumber evidence="2">3.6.4.13</ecNumber>
    </recommendedName>
</protein>
<dbReference type="FunFam" id="1.20.120.1080:FF:000005">
    <property type="entry name" value="ATP-dependent helicase HrpA"/>
    <property type="match status" value="1"/>
</dbReference>
<dbReference type="InterPro" id="IPR011545">
    <property type="entry name" value="DEAD/DEAH_box_helicase_dom"/>
</dbReference>
<feature type="compositionally biased region" description="Polar residues" evidence="8">
    <location>
        <begin position="675"/>
        <end position="687"/>
    </location>
</feature>
<sequence>MTRTAATARELRTRLADLSIRDEYRLRRRLDKARGGDLTDLEADIDAAQRRVETRRAAVPTIRYPEQLPVSARRDDIAKAIAEHQVVIVAGETGSGKTTQLPKICLELGRGIRGTIGHTQPRRLAARTVAERIAEELGTELGDVVGYAVRFTDQASDRTLVKLMTDGILLAEIQRDRLLRRYDTIIIDEAHERSLNIDFLMGYLKQLLPKRPDLKIVITSATIDPELFARHFADEKGTPAPIVEVSGRSYPVEVRYRPLSLEIPVTSEDPDDEDTEIVDRDPTDAIGDAVRELQAEGDGDILVFLSGEREIRDTADSLRDMRLPRTEILPLYARLSAAEQHKVFESHTGRRVVLATNVAETSLTVPGIRYVIDPGTARISRYSMRTKVQRLPIESISQASARQRSGRCGRVADGIAIRLYSEDDFESRPQFTEPEILRTNLAAVILQMTALGLGDIESFPFVEAPDGRAIRDGIALLEELGALGRAEAETAARHDIPDAGLILTPIGREMAQIPVDPRMARMLVEANRGGCLAEVLIIVAALSIQDVRERPVEHQQAADTKHARFTIEGSDFLSYLRLWDYLREQRNALSSNQFRRLCRDEFLHYLRIREWQDLHGQLRTITRSLGWTTEGTDAQFDRTATPSDDPQNTDGRSGRNRRRGTARAADTTHDGQPGPSRNSQRGTTSERGGQPGRVAGSDRDGSTGRGAGVGQGGESRVHGASPRGNSAGRGGDSGRGGSGSEGGRGGAGGTGSGSPRAGLAESLAAKAGGGDDSLPWDVTSIHQALLAGMLSHIGVREAESREFLGARNAKFMIFPGSGLAKKPPRWVMAAELVETSRLWGRTAARIEPEWAERLAGDLVKRTYSEPHWSAKRGAAAAYERVTLYGIPLVTQRRVDVGRIDPELSRELFIRHALVQGEWQTKHRFFARNRELLEDVADLEHRARRRDILVDDQVLFDFYDQRIPSDIVSVRHFDSWWRKAQRQDANLLDFTASTVVNEDAAVLDPTAYPDSWRQGELTFPLTYQFEPGQADDGVTVHIPIAQLAHVRSVGFDWLVPGMREELAAAFIKTLPKQLRRTVVPAPDFAKAALDRLTPRAEPLRTGLARELSQLGSVTITAGHLDPAGLPDHLRMTFAATDPSGTVVARSKSLAELKTRLAEQVSKSVARANTAAERAPTTVWTSESLGTLPAAVKRQVGGQTITGYPALVAEPAGVAVRVLSSPAEQATAMRTGTRALLLGAITTNTRAVTAGLPPTDRLALSQNPCGTLDALVEDCRACAADELIAANGGPVRSPDQFKALVEKVRPKFTTAVANIVRSVVPALAEAHRLRAALAESRDRDATDDVTHQLDELIFPGFVSEWGSARLRELPRYLEAARLRLEALPAAANRDRAGMAELDRVHDAYDRLLANLPEARRGGRDILEIWWMIEELRVSLFAQQLGTPYPISAKRIEKAVDAARRPPQQPR</sequence>
<evidence type="ECO:0000313" key="11">
    <source>
        <dbReference type="EMBL" id="APB00052.1"/>
    </source>
</evidence>
<dbReference type="PROSITE" id="PS51194">
    <property type="entry name" value="HELICASE_CTER"/>
    <property type="match status" value="1"/>
</dbReference>
<dbReference type="Pfam" id="PF00270">
    <property type="entry name" value="DEAD"/>
    <property type="match status" value="1"/>
</dbReference>
<dbReference type="SMART" id="SM00487">
    <property type="entry name" value="DEXDc"/>
    <property type="match status" value="1"/>
</dbReference>
<feature type="compositionally biased region" description="Polar residues" evidence="8">
    <location>
        <begin position="632"/>
        <end position="648"/>
    </location>
</feature>
<dbReference type="SMART" id="SM00847">
    <property type="entry name" value="HA2"/>
    <property type="match status" value="1"/>
</dbReference>
<dbReference type="InterPro" id="IPR014001">
    <property type="entry name" value="Helicase_ATP-bd"/>
</dbReference>
<feature type="compositionally biased region" description="Gly residues" evidence="8">
    <location>
        <begin position="727"/>
        <end position="752"/>
    </location>
</feature>
<comment type="catalytic activity">
    <reaction evidence="7">
        <text>ATP + H2O = ADP + phosphate + H(+)</text>
        <dbReference type="Rhea" id="RHEA:13065"/>
        <dbReference type="ChEBI" id="CHEBI:15377"/>
        <dbReference type="ChEBI" id="CHEBI:15378"/>
        <dbReference type="ChEBI" id="CHEBI:30616"/>
        <dbReference type="ChEBI" id="CHEBI:43474"/>
        <dbReference type="ChEBI" id="CHEBI:456216"/>
        <dbReference type="EC" id="3.6.4.13"/>
    </reaction>
</comment>
<dbReference type="EMBL" id="CP017839">
    <property type="protein sequence ID" value="APB00052.1"/>
    <property type="molecule type" value="Genomic_DNA"/>
</dbReference>
<dbReference type="SMART" id="SM00382">
    <property type="entry name" value="AAA"/>
    <property type="match status" value="1"/>
</dbReference>
<keyword evidence="5 11" id="KW-0347">Helicase</keyword>
<dbReference type="Proteomes" id="UP000180166">
    <property type="component" value="Chromosome"/>
</dbReference>
<dbReference type="InterPro" id="IPR027417">
    <property type="entry name" value="P-loop_NTPase"/>
</dbReference>
<dbReference type="SUPFAM" id="SSF52540">
    <property type="entry name" value="P-loop containing nucleoside triphosphate hydrolases"/>
    <property type="match status" value="1"/>
</dbReference>
<dbReference type="GO" id="GO:0016787">
    <property type="term" value="F:hydrolase activity"/>
    <property type="evidence" value="ECO:0007669"/>
    <property type="project" value="UniProtKB-KW"/>
</dbReference>
<dbReference type="GO" id="GO:0005524">
    <property type="term" value="F:ATP binding"/>
    <property type="evidence" value="ECO:0007669"/>
    <property type="project" value="UniProtKB-KW"/>
</dbReference>
<name>A0ABC8B0C6_9NOCA</name>
<dbReference type="NCBIfam" id="TIGR01967">
    <property type="entry name" value="DEAH_box_HrpA"/>
    <property type="match status" value="2"/>
</dbReference>
<reference evidence="11 12" key="1">
    <citation type="submission" date="2016-10" db="EMBL/GenBank/DDBJ databases">
        <title>Genome sequence of Nocardia seriolae strain EM150506, isolated from Anguila japonica.</title>
        <authorList>
            <person name="Han H.-J."/>
        </authorList>
    </citation>
    <scope>NUCLEOTIDE SEQUENCE [LARGE SCALE GENOMIC DNA]</scope>
    <source>
        <strain evidence="11 12">EM150506</strain>
    </source>
</reference>
<keyword evidence="4 11" id="KW-0378">Hydrolase</keyword>
<evidence type="ECO:0000256" key="3">
    <source>
        <dbReference type="ARBA" id="ARBA00022741"/>
    </source>
</evidence>
<evidence type="ECO:0000256" key="6">
    <source>
        <dbReference type="ARBA" id="ARBA00022840"/>
    </source>
</evidence>
<feature type="compositionally biased region" description="Gly residues" evidence="8">
    <location>
        <begin position="703"/>
        <end position="713"/>
    </location>
</feature>
<dbReference type="InterPro" id="IPR011709">
    <property type="entry name" value="DEAD-box_helicase_OB_fold"/>
</dbReference>
<evidence type="ECO:0000256" key="5">
    <source>
        <dbReference type="ARBA" id="ARBA00022806"/>
    </source>
</evidence>
<comment type="similarity">
    <text evidence="1">Belongs to the DEAD box helicase family. DEAH subfamily.</text>
</comment>
<evidence type="ECO:0000259" key="10">
    <source>
        <dbReference type="PROSITE" id="PS51194"/>
    </source>
</evidence>
<dbReference type="FunFam" id="3.40.50.300:FF:000439">
    <property type="entry name" value="ATP-dependent RNA helicase HrpA"/>
    <property type="match status" value="1"/>
</dbReference>
<evidence type="ECO:0000256" key="4">
    <source>
        <dbReference type="ARBA" id="ARBA00022801"/>
    </source>
</evidence>
<accession>A0ABC8B0C6</accession>
<feature type="domain" description="Helicase C-terminal" evidence="10">
    <location>
        <begin position="285"/>
        <end position="452"/>
    </location>
</feature>
<evidence type="ECO:0000259" key="9">
    <source>
        <dbReference type="PROSITE" id="PS51192"/>
    </source>
</evidence>
<dbReference type="Pfam" id="PF07717">
    <property type="entry name" value="OB_NTP_bind"/>
    <property type="match status" value="1"/>
</dbReference>
<dbReference type="InterPro" id="IPR001650">
    <property type="entry name" value="Helicase_C-like"/>
</dbReference>
<gene>
    <name evidence="11" type="ORF">NS506_06015</name>
</gene>
<evidence type="ECO:0000256" key="7">
    <source>
        <dbReference type="ARBA" id="ARBA00047984"/>
    </source>
</evidence>